<dbReference type="WBParaSite" id="PSU_v2.g20899.t1">
    <property type="protein sequence ID" value="PSU_v2.g20899.t1"/>
    <property type="gene ID" value="PSU_v2.g20899"/>
</dbReference>
<keyword evidence="1" id="KW-1185">Reference proteome</keyword>
<reference evidence="2" key="1">
    <citation type="submission" date="2022-11" db="UniProtKB">
        <authorList>
            <consortium name="WormBaseParasite"/>
        </authorList>
    </citation>
    <scope>IDENTIFICATION</scope>
</reference>
<dbReference type="Proteomes" id="UP000887577">
    <property type="component" value="Unplaced"/>
</dbReference>
<name>A0A914YKM8_9BILA</name>
<accession>A0A914YKM8</accession>
<evidence type="ECO:0000313" key="2">
    <source>
        <dbReference type="WBParaSite" id="PSU_v2.g20899.t1"/>
    </source>
</evidence>
<dbReference type="AlphaFoldDB" id="A0A914YKM8"/>
<organism evidence="1 2">
    <name type="scientific">Panagrolaimus superbus</name>
    <dbReference type="NCBI Taxonomy" id="310955"/>
    <lineage>
        <taxon>Eukaryota</taxon>
        <taxon>Metazoa</taxon>
        <taxon>Ecdysozoa</taxon>
        <taxon>Nematoda</taxon>
        <taxon>Chromadorea</taxon>
        <taxon>Rhabditida</taxon>
        <taxon>Tylenchina</taxon>
        <taxon>Panagrolaimomorpha</taxon>
        <taxon>Panagrolaimoidea</taxon>
        <taxon>Panagrolaimidae</taxon>
        <taxon>Panagrolaimus</taxon>
    </lineage>
</organism>
<protein>
    <submittedName>
        <fullName evidence="2">Uncharacterized protein</fullName>
    </submittedName>
</protein>
<sequence>MNSGKYILNSYPLQLQLNFVNLYKVEIVNRFDQNANLWKEFACIVGDTTIEEYSARHIDAETFEEKHNISELLFNTMIKSQLKHFVYTQIMDFLEMGKIYFR</sequence>
<evidence type="ECO:0000313" key="1">
    <source>
        <dbReference type="Proteomes" id="UP000887577"/>
    </source>
</evidence>
<proteinExistence type="predicted"/>